<feature type="domain" description="PPIase FKBP-type" evidence="6">
    <location>
        <begin position="110"/>
        <end position="216"/>
    </location>
</feature>
<keyword evidence="3 4" id="KW-0413">Isomerase</keyword>
<comment type="catalytic activity">
    <reaction evidence="1 3 4">
        <text>[protein]-peptidylproline (omega=180) = [protein]-peptidylproline (omega=0)</text>
        <dbReference type="Rhea" id="RHEA:16237"/>
        <dbReference type="Rhea" id="RHEA-COMP:10747"/>
        <dbReference type="Rhea" id="RHEA-COMP:10748"/>
        <dbReference type="ChEBI" id="CHEBI:83833"/>
        <dbReference type="ChEBI" id="CHEBI:83834"/>
        <dbReference type="EC" id="5.2.1.8"/>
    </reaction>
</comment>
<dbReference type="InterPro" id="IPR001179">
    <property type="entry name" value="PPIase_FKBP_dom"/>
</dbReference>
<dbReference type="AlphaFoldDB" id="A0A9D2KUR3"/>
<evidence type="ECO:0000256" key="3">
    <source>
        <dbReference type="PROSITE-ProRule" id="PRU00277"/>
    </source>
</evidence>
<keyword evidence="2 3" id="KW-0697">Rotamase</keyword>
<evidence type="ECO:0000256" key="5">
    <source>
        <dbReference type="SAM" id="SignalP"/>
    </source>
</evidence>
<proteinExistence type="inferred from homology"/>
<evidence type="ECO:0000313" key="8">
    <source>
        <dbReference type="Proteomes" id="UP000823860"/>
    </source>
</evidence>
<evidence type="ECO:0000256" key="4">
    <source>
        <dbReference type="RuleBase" id="RU003915"/>
    </source>
</evidence>
<dbReference type="PROSITE" id="PS51257">
    <property type="entry name" value="PROKAR_LIPOPROTEIN"/>
    <property type="match status" value="1"/>
</dbReference>
<dbReference type="Proteomes" id="UP000823860">
    <property type="component" value="Unassembled WGS sequence"/>
</dbReference>
<gene>
    <name evidence="7" type="ORF">H9785_10490</name>
</gene>
<sequence length="219" mass="24749">MKQKTLSLLFLFLCGMAFTACEETTEPTAYDNWRERNDAFIDSIRTETGENYLVWRNPATRVTTDLGQTDMVLGDLYAVEVQDGNTTAGLQYAYCKKLVDNPDGERLLYTDNVEMYYRGTLINGEEFDGNFDGYGATDQQIPLDPAQMKWPTAFDEPAEMNPGGLVGGVSWVLQHARTGERWIIYVPYRVGYGESDYNSIRGCSVLTFDFIIGDIVEED</sequence>
<dbReference type="GO" id="GO:0003755">
    <property type="term" value="F:peptidyl-prolyl cis-trans isomerase activity"/>
    <property type="evidence" value="ECO:0007669"/>
    <property type="project" value="UniProtKB-UniRule"/>
</dbReference>
<dbReference type="EMBL" id="DWZE01000129">
    <property type="protein sequence ID" value="HJA84379.1"/>
    <property type="molecule type" value="Genomic_DNA"/>
</dbReference>
<dbReference type="SUPFAM" id="SSF54534">
    <property type="entry name" value="FKBP-like"/>
    <property type="match status" value="1"/>
</dbReference>
<keyword evidence="5" id="KW-0732">Signal</keyword>
<evidence type="ECO:0000256" key="2">
    <source>
        <dbReference type="ARBA" id="ARBA00023110"/>
    </source>
</evidence>
<dbReference type="PROSITE" id="PS50059">
    <property type="entry name" value="FKBP_PPIASE"/>
    <property type="match status" value="1"/>
</dbReference>
<reference evidence="7" key="2">
    <citation type="submission" date="2021-04" db="EMBL/GenBank/DDBJ databases">
        <authorList>
            <person name="Gilroy R."/>
        </authorList>
    </citation>
    <scope>NUCLEOTIDE SEQUENCE</scope>
    <source>
        <strain evidence="7">ChiHecec1B25-7008</strain>
    </source>
</reference>
<name>A0A9D2KUR3_9BACE</name>
<reference evidence="7" key="1">
    <citation type="journal article" date="2021" name="PeerJ">
        <title>Extensive microbial diversity within the chicken gut microbiome revealed by metagenomics and culture.</title>
        <authorList>
            <person name="Gilroy R."/>
            <person name="Ravi A."/>
            <person name="Getino M."/>
            <person name="Pursley I."/>
            <person name="Horton D.L."/>
            <person name="Alikhan N.F."/>
            <person name="Baker D."/>
            <person name="Gharbi K."/>
            <person name="Hall N."/>
            <person name="Watson M."/>
            <person name="Adriaenssens E.M."/>
            <person name="Foster-Nyarko E."/>
            <person name="Jarju S."/>
            <person name="Secka A."/>
            <person name="Antonio M."/>
            <person name="Oren A."/>
            <person name="Chaudhuri R.R."/>
            <person name="La Ragione R."/>
            <person name="Hildebrand F."/>
            <person name="Pallen M.J."/>
        </authorList>
    </citation>
    <scope>NUCLEOTIDE SEQUENCE</scope>
    <source>
        <strain evidence="7">ChiHecec1B25-7008</strain>
    </source>
</reference>
<dbReference type="InterPro" id="IPR046357">
    <property type="entry name" value="PPIase_dom_sf"/>
</dbReference>
<dbReference type="EC" id="5.2.1.8" evidence="4"/>
<evidence type="ECO:0000313" key="7">
    <source>
        <dbReference type="EMBL" id="HJA84379.1"/>
    </source>
</evidence>
<comment type="similarity">
    <text evidence="4">Belongs to the FKBP-type PPIase family.</text>
</comment>
<evidence type="ECO:0000259" key="6">
    <source>
        <dbReference type="PROSITE" id="PS50059"/>
    </source>
</evidence>
<accession>A0A9D2KUR3</accession>
<dbReference type="Gene3D" id="3.10.50.40">
    <property type="match status" value="1"/>
</dbReference>
<organism evidence="7 8">
    <name type="scientific">Candidatus Bacteroides intestinavium</name>
    <dbReference type="NCBI Taxonomy" id="2838469"/>
    <lineage>
        <taxon>Bacteria</taxon>
        <taxon>Pseudomonadati</taxon>
        <taxon>Bacteroidota</taxon>
        <taxon>Bacteroidia</taxon>
        <taxon>Bacteroidales</taxon>
        <taxon>Bacteroidaceae</taxon>
        <taxon>Bacteroides</taxon>
    </lineage>
</organism>
<evidence type="ECO:0000256" key="1">
    <source>
        <dbReference type="ARBA" id="ARBA00000971"/>
    </source>
</evidence>
<dbReference type="Pfam" id="PF00254">
    <property type="entry name" value="FKBP_C"/>
    <property type="match status" value="1"/>
</dbReference>
<comment type="caution">
    <text evidence="7">The sequence shown here is derived from an EMBL/GenBank/DDBJ whole genome shotgun (WGS) entry which is preliminary data.</text>
</comment>
<feature type="signal peptide" evidence="5">
    <location>
        <begin position="1"/>
        <end position="19"/>
    </location>
</feature>
<protein>
    <recommendedName>
        <fullName evidence="4">Peptidyl-prolyl cis-trans isomerase</fullName>
        <ecNumber evidence="4">5.2.1.8</ecNumber>
    </recommendedName>
</protein>
<feature type="chain" id="PRO_5039106807" description="Peptidyl-prolyl cis-trans isomerase" evidence="5">
    <location>
        <begin position="20"/>
        <end position="219"/>
    </location>
</feature>